<gene>
    <name evidence="1" type="ORF">K488DRAFT_26897</name>
</gene>
<organism evidence="1 2">
    <name type="scientific">Vararia minispora EC-137</name>
    <dbReference type="NCBI Taxonomy" id="1314806"/>
    <lineage>
        <taxon>Eukaryota</taxon>
        <taxon>Fungi</taxon>
        <taxon>Dikarya</taxon>
        <taxon>Basidiomycota</taxon>
        <taxon>Agaricomycotina</taxon>
        <taxon>Agaricomycetes</taxon>
        <taxon>Russulales</taxon>
        <taxon>Lachnocladiaceae</taxon>
        <taxon>Vararia</taxon>
    </lineage>
</organism>
<reference evidence="1" key="1">
    <citation type="submission" date="2021-02" db="EMBL/GenBank/DDBJ databases">
        <authorList>
            <consortium name="DOE Joint Genome Institute"/>
            <person name="Ahrendt S."/>
            <person name="Looney B.P."/>
            <person name="Miyauchi S."/>
            <person name="Morin E."/>
            <person name="Drula E."/>
            <person name="Courty P.E."/>
            <person name="Chicoki N."/>
            <person name="Fauchery L."/>
            <person name="Kohler A."/>
            <person name="Kuo A."/>
            <person name="Labutti K."/>
            <person name="Pangilinan J."/>
            <person name="Lipzen A."/>
            <person name="Riley R."/>
            <person name="Andreopoulos W."/>
            <person name="He G."/>
            <person name="Johnson J."/>
            <person name="Barry K.W."/>
            <person name="Grigoriev I.V."/>
            <person name="Nagy L."/>
            <person name="Hibbett D."/>
            <person name="Henrissat B."/>
            <person name="Matheny P.B."/>
            <person name="Labbe J."/>
            <person name="Martin F."/>
        </authorList>
    </citation>
    <scope>NUCLEOTIDE SEQUENCE</scope>
    <source>
        <strain evidence="1">EC-137</strain>
    </source>
</reference>
<dbReference type="Proteomes" id="UP000814128">
    <property type="component" value="Unassembled WGS sequence"/>
</dbReference>
<evidence type="ECO:0000313" key="2">
    <source>
        <dbReference type="Proteomes" id="UP000814128"/>
    </source>
</evidence>
<feature type="non-terminal residue" evidence="1">
    <location>
        <position position="1"/>
    </location>
</feature>
<comment type="caution">
    <text evidence="1">The sequence shown here is derived from an EMBL/GenBank/DDBJ whole genome shotgun (WGS) entry which is preliminary data.</text>
</comment>
<accession>A0ACB8Q9Q2</accession>
<proteinExistence type="predicted"/>
<sequence length="136" mass="13839">YGSPDNTARPGGVLTVVAFPSRNTSTPSTFRFMADDATVGAVVAQVGPACGGDIANVSLLPSPYTSVSRVPLPEQAVQYYRGSSAVLTLNGYNNTALFSGDPAVNASAAPLPPATDLILLSCLNSTIGAMVPLVQP</sequence>
<feature type="non-terminal residue" evidence="1">
    <location>
        <position position="136"/>
    </location>
</feature>
<name>A0ACB8Q9Q2_9AGAM</name>
<keyword evidence="2" id="KW-1185">Reference proteome</keyword>
<dbReference type="EMBL" id="MU273742">
    <property type="protein sequence ID" value="KAI0028564.1"/>
    <property type="molecule type" value="Genomic_DNA"/>
</dbReference>
<protein>
    <submittedName>
        <fullName evidence="1">Uncharacterized protein</fullName>
    </submittedName>
</protein>
<reference evidence="1" key="2">
    <citation type="journal article" date="2022" name="New Phytol.">
        <title>Evolutionary transition to the ectomycorrhizal habit in the genomes of a hyperdiverse lineage of mushroom-forming fungi.</title>
        <authorList>
            <person name="Looney B."/>
            <person name="Miyauchi S."/>
            <person name="Morin E."/>
            <person name="Drula E."/>
            <person name="Courty P.E."/>
            <person name="Kohler A."/>
            <person name="Kuo A."/>
            <person name="LaButti K."/>
            <person name="Pangilinan J."/>
            <person name="Lipzen A."/>
            <person name="Riley R."/>
            <person name="Andreopoulos W."/>
            <person name="He G."/>
            <person name="Johnson J."/>
            <person name="Nolan M."/>
            <person name="Tritt A."/>
            <person name="Barry K.W."/>
            <person name="Grigoriev I.V."/>
            <person name="Nagy L.G."/>
            <person name="Hibbett D."/>
            <person name="Henrissat B."/>
            <person name="Matheny P.B."/>
            <person name="Labbe J."/>
            <person name="Martin F.M."/>
        </authorList>
    </citation>
    <scope>NUCLEOTIDE SEQUENCE</scope>
    <source>
        <strain evidence="1">EC-137</strain>
    </source>
</reference>
<evidence type="ECO:0000313" key="1">
    <source>
        <dbReference type="EMBL" id="KAI0028564.1"/>
    </source>
</evidence>